<evidence type="ECO:0000256" key="2">
    <source>
        <dbReference type="ARBA" id="ARBA00005989"/>
    </source>
</evidence>
<dbReference type="NCBIfam" id="NF007697">
    <property type="entry name" value="PRK10378.1"/>
    <property type="match status" value="1"/>
</dbReference>
<comment type="subcellular location">
    <subcellularLocation>
        <location evidence="1">Periplasm</location>
    </subcellularLocation>
</comment>
<feature type="domain" description="EfeO-type cupredoxin-like" evidence="6">
    <location>
        <begin position="17"/>
        <end position="112"/>
    </location>
</feature>
<dbReference type="NCBIfam" id="NF041757">
    <property type="entry name" value="EfeO"/>
    <property type="match status" value="1"/>
</dbReference>
<reference evidence="7 8" key="2">
    <citation type="submission" date="2019-02" db="EMBL/GenBank/DDBJ databases">
        <title>'Lichenibacterium ramalinii' gen. nov. sp. nov., 'Lichenibacterium minor' gen. nov. sp. nov.</title>
        <authorList>
            <person name="Pankratov T."/>
        </authorList>
    </citation>
    <scope>NUCLEOTIDE SEQUENCE [LARGE SCALE GENOMIC DNA]</scope>
    <source>
        <strain evidence="7 8">RmlP001</strain>
    </source>
</reference>
<evidence type="ECO:0000313" key="7">
    <source>
        <dbReference type="EMBL" id="RYB03681.1"/>
    </source>
</evidence>
<dbReference type="InterPro" id="IPR053377">
    <property type="entry name" value="Iron_uptake_EfeM/EfeO"/>
</dbReference>
<dbReference type="Pfam" id="PF13473">
    <property type="entry name" value="Cupredoxin_1"/>
    <property type="match status" value="1"/>
</dbReference>
<comment type="similarity">
    <text evidence="2">Belongs to the EfeM/EfeO family.</text>
</comment>
<evidence type="ECO:0000259" key="5">
    <source>
        <dbReference type="Pfam" id="PF09375"/>
    </source>
</evidence>
<evidence type="ECO:0000256" key="3">
    <source>
        <dbReference type="ARBA" id="ARBA00022729"/>
    </source>
</evidence>
<dbReference type="InterPro" id="IPR008972">
    <property type="entry name" value="Cupredoxin"/>
</dbReference>
<dbReference type="EMBL" id="QYBC01000013">
    <property type="protein sequence ID" value="RYB03681.1"/>
    <property type="molecule type" value="Genomic_DNA"/>
</dbReference>
<comment type="caution">
    <text evidence="7">The sequence shown here is derived from an EMBL/GenBank/DDBJ whole genome shotgun (WGS) entry which is preliminary data.</text>
</comment>
<protein>
    <submittedName>
        <fullName evidence="7">Iron uptake system protein EfeO</fullName>
    </submittedName>
</protein>
<feature type="signal peptide" evidence="4">
    <location>
        <begin position="1"/>
        <end position="25"/>
    </location>
</feature>
<dbReference type="Gene3D" id="1.20.1420.20">
    <property type="entry name" value="M75 peptidase, HXXE motif"/>
    <property type="match status" value="1"/>
</dbReference>
<feature type="domain" description="Imelysin-like" evidence="5">
    <location>
        <begin position="138"/>
        <end position="369"/>
    </location>
</feature>
<dbReference type="PANTHER" id="PTHR39192">
    <property type="entry name" value="IRON UPTAKE SYSTEM COMPONENT EFEO"/>
    <property type="match status" value="1"/>
</dbReference>
<reference evidence="7 8" key="1">
    <citation type="submission" date="2018-09" db="EMBL/GenBank/DDBJ databases">
        <authorList>
            <person name="Grouzdev D.S."/>
            <person name="Krutkina M.S."/>
        </authorList>
    </citation>
    <scope>NUCLEOTIDE SEQUENCE [LARGE SCALE GENOMIC DNA]</scope>
    <source>
        <strain evidence="7 8">RmlP001</strain>
    </source>
</reference>
<dbReference type="CDD" id="cd14656">
    <property type="entry name" value="Imelysin-like_EfeO"/>
    <property type="match status" value="1"/>
</dbReference>
<gene>
    <name evidence="7" type="primary">efeO</name>
    <name evidence="7" type="ORF">D3272_16180</name>
</gene>
<dbReference type="InterPro" id="IPR050894">
    <property type="entry name" value="EfeM/EfeO_iron_uptake"/>
</dbReference>
<dbReference type="PANTHER" id="PTHR39192:SF1">
    <property type="entry name" value="IRON UPTAKE SYSTEM COMPONENT EFEO"/>
    <property type="match status" value="1"/>
</dbReference>
<dbReference type="RefSeq" id="WP_129220249.1">
    <property type="nucleotide sequence ID" value="NZ_QYBC01000013.1"/>
</dbReference>
<dbReference type="InterPro" id="IPR028096">
    <property type="entry name" value="EfeO_Cupredoxin"/>
</dbReference>
<keyword evidence="3 4" id="KW-0732">Signal</keyword>
<dbReference type="AlphaFoldDB" id="A0A4Q2RAB3"/>
<dbReference type="Proteomes" id="UP000289411">
    <property type="component" value="Unassembled WGS sequence"/>
</dbReference>
<feature type="chain" id="PRO_5020294337" evidence="4">
    <location>
        <begin position="26"/>
        <end position="377"/>
    </location>
</feature>
<evidence type="ECO:0000259" key="6">
    <source>
        <dbReference type="Pfam" id="PF13473"/>
    </source>
</evidence>
<dbReference type="Gene3D" id="2.60.40.420">
    <property type="entry name" value="Cupredoxins - blue copper proteins"/>
    <property type="match status" value="1"/>
</dbReference>
<dbReference type="InterPro" id="IPR018976">
    <property type="entry name" value="Imelysin-like"/>
</dbReference>
<evidence type="ECO:0000256" key="1">
    <source>
        <dbReference type="ARBA" id="ARBA00004418"/>
    </source>
</evidence>
<proteinExistence type="inferred from homology"/>
<dbReference type="GO" id="GO:0042597">
    <property type="term" value="C:periplasmic space"/>
    <property type="evidence" value="ECO:0007669"/>
    <property type="project" value="UniProtKB-SubCell"/>
</dbReference>
<evidence type="ECO:0000313" key="8">
    <source>
        <dbReference type="Proteomes" id="UP000289411"/>
    </source>
</evidence>
<accession>A0A4Q2RAB3</accession>
<dbReference type="InterPro" id="IPR038352">
    <property type="entry name" value="Imelysin_sf"/>
</dbReference>
<organism evidence="7 8">
    <name type="scientific">Lichenibacterium ramalinae</name>
    <dbReference type="NCBI Taxonomy" id="2316527"/>
    <lineage>
        <taxon>Bacteria</taxon>
        <taxon>Pseudomonadati</taxon>
        <taxon>Pseudomonadota</taxon>
        <taxon>Alphaproteobacteria</taxon>
        <taxon>Hyphomicrobiales</taxon>
        <taxon>Lichenihabitantaceae</taxon>
        <taxon>Lichenibacterium</taxon>
    </lineage>
</organism>
<keyword evidence="8" id="KW-1185">Reference proteome</keyword>
<evidence type="ECO:0000256" key="4">
    <source>
        <dbReference type="SAM" id="SignalP"/>
    </source>
</evidence>
<dbReference type="InterPro" id="IPR034981">
    <property type="entry name" value="Imelysin-like_EfeO/Algp7"/>
</dbReference>
<sequence>MTTAARLTVSLAALCAAGALGAARAADTAPVGVTISDKGCEPANVAVVPGKSVFKIKNASKRAVEWEILKGVDVVEERENIIPGFTQTITATLDAGDYQMTCGLLSNPKGVLKVAASQPAAADAKPAAVSPMDLVGPLAEYKVYVTREIDALVTETRAFTAAVKAGKLADAQALYAPTRQHYERIEPIAELFNDLDGSMDSREDDFEKKAEDPGFTGFHRIEKGLFGDKSTAGLAPVADKLMADTEDLHRRVSGLAITPKSMVGGAADLIEEVASKKISGEEDRYSRTDLFDFQANVDGAQKIVALLDPLVQKRDPALVARVKGNFAKVDAVLAKYRNGQGFESYDKLAPEDRNRLKGPVTALAEDLSTLRGTLGID</sequence>
<dbReference type="OrthoDB" id="7348379at2"/>
<name>A0A4Q2RAB3_9HYPH</name>
<dbReference type="Pfam" id="PF09375">
    <property type="entry name" value="Peptidase_M75"/>
    <property type="match status" value="1"/>
</dbReference>